<dbReference type="PANTHER" id="PTHR30373:SF8">
    <property type="entry name" value="BLL7265 PROTEIN"/>
    <property type="match status" value="1"/>
</dbReference>
<dbReference type="RefSeq" id="WP_043398632.1">
    <property type="nucleotide sequence ID" value="NZ_JPMI01000142.1"/>
</dbReference>
<name>A0A084SSQ0_9BACT</name>
<dbReference type="AlphaFoldDB" id="A0A084SSQ0"/>
<comment type="caution">
    <text evidence="2">The sequence shown here is derived from an EMBL/GenBank/DDBJ whole genome shotgun (WGS) entry which is preliminary data.</text>
</comment>
<protein>
    <recommendedName>
        <fullName evidence="1">TPM domain-containing protein</fullName>
    </recommendedName>
</protein>
<dbReference type="Gene3D" id="3.10.310.50">
    <property type="match status" value="1"/>
</dbReference>
<organism evidence="2 3">
    <name type="scientific">Archangium violaceum Cb vi76</name>
    <dbReference type="NCBI Taxonomy" id="1406225"/>
    <lineage>
        <taxon>Bacteria</taxon>
        <taxon>Pseudomonadati</taxon>
        <taxon>Myxococcota</taxon>
        <taxon>Myxococcia</taxon>
        <taxon>Myxococcales</taxon>
        <taxon>Cystobacterineae</taxon>
        <taxon>Archangiaceae</taxon>
        <taxon>Archangium</taxon>
    </lineage>
</organism>
<evidence type="ECO:0000259" key="1">
    <source>
        <dbReference type="Pfam" id="PF04536"/>
    </source>
</evidence>
<dbReference type="InterPro" id="IPR007621">
    <property type="entry name" value="TPM_dom"/>
</dbReference>
<reference evidence="2 3" key="1">
    <citation type="submission" date="2014-07" db="EMBL/GenBank/DDBJ databases">
        <title>Draft Genome Sequence of Gephyronic Acid Producer, Cystobacter violaceus Strain Cb vi76.</title>
        <authorList>
            <person name="Stevens D.C."/>
            <person name="Young J."/>
            <person name="Carmichael R."/>
            <person name="Tan J."/>
            <person name="Taylor R.E."/>
        </authorList>
    </citation>
    <scope>NUCLEOTIDE SEQUENCE [LARGE SCALE GENOMIC DNA]</scope>
    <source>
        <strain evidence="2 3">Cb vi76</strain>
    </source>
</reference>
<proteinExistence type="predicted"/>
<dbReference type="PANTHER" id="PTHR30373">
    <property type="entry name" value="UPF0603 PROTEIN YGCG"/>
    <property type="match status" value="1"/>
</dbReference>
<dbReference type="EMBL" id="JPMI01000142">
    <property type="protein sequence ID" value="KFA91485.1"/>
    <property type="molecule type" value="Genomic_DNA"/>
</dbReference>
<gene>
    <name evidence="2" type="ORF">Q664_22015</name>
</gene>
<evidence type="ECO:0000313" key="3">
    <source>
        <dbReference type="Proteomes" id="UP000028547"/>
    </source>
</evidence>
<sequence>MRPRWKLSKAEEARLVAAIRQAEEGHRGEVVVRLERSCRGGEPLARAAQVFEELGMRRTAADTGVLLYVAVADRKTAVYAGQGVHGAAQPGFWQEVVDGLAQGFREGAPVAGLETAIERIGGLLRTAVPGEDTRGNELPDVVSQA</sequence>
<accession>A0A084SSQ0</accession>
<dbReference type="Pfam" id="PF04536">
    <property type="entry name" value="TPM_phosphatase"/>
    <property type="match status" value="1"/>
</dbReference>
<evidence type="ECO:0000313" key="2">
    <source>
        <dbReference type="EMBL" id="KFA91485.1"/>
    </source>
</evidence>
<feature type="domain" description="TPM" evidence="1">
    <location>
        <begin position="7"/>
        <end position="121"/>
    </location>
</feature>
<dbReference type="Proteomes" id="UP000028547">
    <property type="component" value="Unassembled WGS sequence"/>
</dbReference>